<dbReference type="PIRSF" id="PIRSF029895">
    <property type="entry name" value="SpoIV"/>
    <property type="match status" value="1"/>
</dbReference>
<keyword evidence="1" id="KW-0472">Membrane</keyword>
<keyword evidence="1" id="KW-1133">Transmembrane helix</keyword>
<organism evidence="2 3">
    <name type="scientific">Bacillus salacetis</name>
    <dbReference type="NCBI Taxonomy" id="2315464"/>
    <lineage>
        <taxon>Bacteria</taxon>
        <taxon>Bacillati</taxon>
        <taxon>Bacillota</taxon>
        <taxon>Bacilli</taxon>
        <taxon>Bacillales</taxon>
        <taxon>Bacillaceae</taxon>
        <taxon>Bacillus</taxon>
    </lineage>
</organism>
<evidence type="ECO:0000256" key="1">
    <source>
        <dbReference type="SAM" id="Phobius"/>
    </source>
</evidence>
<dbReference type="Proteomes" id="UP000265801">
    <property type="component" value="Unassembled WGS sequence"/>
</dbReference>
<dbReference type="InterPro" id="IPR010690">
    <property type="entry name" value="YqfD"/>
</dbReference>
<sequence length="397" mass="45611">MKNQWMTFFTGKVLVKVEGKGIERFINEMTRSRIAVWQVKRVGEQTFTFYLSLNDLHNFRRAVRRFDCRVTFLRGQGSPFLWKRTLKNSGFLIGAVSFLILTLLLSNMVWGVDIKGASPKTQYEIEKQLKEMGIKKGKFQFSIPDVESIQRELSNRMNNITWVGVELKGTTYHFQVVEKNEPEAEEEIGPQNLIAAKEAIIKDVFVEEGMPQVEVNDYVKPGQLLVSGYIGKEDQEAKKAVAAKGVVQGEVWYITKVELPLKTDFEVFSGEEKVKHYISFGKFRLPIWGWGKIEYKNSVEETSEHKVKFLKWELPVTYAEKTVREKEDVTREYSRKEAVATAKELARDNVKAGLPEDSKVIGEKILHEQIENGKVRLNVHFKVIEDITVGQPIIQGD</sequence>
<dbReference type="Pfam" id="PF06898">
    <property type="entry name" value="YqfD"/>
    <property type="match status" value="1"/>
</dbReference>
<keyword evidence="3" id="KW-1185">Reference proteome</keyword>
<protein>
    <submittedName>
        <fullName evidence="2">Sporulation protein YqfD</fullName>
    </submittedName>
</protein>
<evidence type="ECO:0000313" key="2">
    <source>
        <dbReference type="EMBL" id="RIW37584.1"/>
    </source>
</evidence>
<accession>A0A3A1R4U3</accession>
<evidence type="ECO:0000313" key="3">
    <source>
        <dbReference type="Proteomes" id="UP000265801"/>
    </source>
</evidence>
<reference evidence="2 3" key="1">
    <citation type="submission" date="2018-09" db="EMBL/GenBank/DDBJ databases">
        <title>Bacillus saliacetes sp. nov., isolated from Thai shrimp paste (Ka-pi).</title>
        <authorList>
            <person name="Daroonpunt R."/>
            <person name="Tanasupawat S."/>
            <person name="Yiamsombut S."/>
        </authorList>
    </citation>
    <scope>NUCLEOTIDE SEQUENCE [LARGE SCALE GENOMIC DNA]</scope>
    <source>
        <strain evidence="2 3">SKP7-4</strain>
    </source>
</reference>
<keyword evidence="1" id="KW-0812">Transmembrane</keyword>
<name>A0A3A1R4U3_9BACI</name>
<comment type="caution">
    <text evidence="2">The sequence shown here is derived from an EMBL/GenBank/DDBJ whole genome shotgun (WGS) entry which is preliminary data.</text>
</comment>
<dbReference type="OrthoDB" id="1640349at2"/>
<feature type="transmembrane region" description="Helical" evidence="1">
    <location>
        <begin position="91"/>
        <end position="112"/>
    </location>
</feature>
<dbReference type="EMBL" id="QXIR01000003">
    <property type="protein sequence ID" value="RIW37584.1"/>
    <property type="molecule type" value="Genomic_DNA"/>
</dbReference>
<dbReference type="RefSeq" id="WP_119545465.1">
    <property type="nucleotide sequence ID" value="NZ_QXIR01000003.1"/>
</dbReference>
<proteinExistence type="predicted"/>
<gene>
    <name evidence="2" type="primary">yqfD</name>
    <name evidence="2" type="ORF">D3H55_03150</name>
</gene>
<dbReference type="NCBIfam" id="TIGR02876">
    <property type="entry name" value="spore_yqfD"/>
    <property type="match status" value="1"/>
</dbReference>
<dbReference type="AlphaFoldDB" id="A0A3A1R4U3"/>